<protein>
    <submittedName>
        <fullName evidence="2">Uncharacterized protein</fullName>
    </submittedName>
</protein>
<feature type="region of interest" description="Disordered" evidence="1">
    <location>
        <begin position="86"/>
        <end position="245"/>
    </location>
</feature>
<proteinExistence type="predicted"/>
<organism evidence="2 3">
    <name type="scientific">Littorina saxatilis</name>
    <dbReference type="NCBI Taxonomy" id="31220"/>
    <lineage>
        <taxon>Eukaryota</taxon>
        <taxon>Metazoa</taxon>
        <taxon>Spiralia</taxon>
        <taxon>Lophotrochozoa</taxon>
        <taxon>Mollusca</taxon>
        <taxon>Gastropoda</taxon>
        <taxon>Caenogastropoda</taxon>
        <taxon>Littorinimorpha</taxon>
        <taxon>Littorinoidea</taxon>
        <taxon>Littorinidae</taxon>
        <taxon>Littorina</taxon>
    </lineage>
</organism>
<feature type="compositionally biased region" description="Low complexity" evidence="1">
    <location>
        <begin position="152"/>
        <end position="163"/>
    </location>
</feature>
<feature type="compositionally biased region" description="Low complexity" evidence="1">
    <location>
        <begin position="99"/>
        <end position="124"/>
    </location>
</feature>
<evidence type="ECO:0000256" key="1">
    <source>
        <dbReference type="SAM" id="MobiDB-lite"/>
    </source>
</evidence>
<keyword evidence="3" id="KW-1185">Reference proteome</keyword>
<evidence type="ECO:0000313" key="2">
    <source>
        <dbReference type="EMBL" id="KAK7116235.1"/>
    </source>
</evidence>
<comment type="caution">
    <text evidence="2">The sequence shown here is derived from an EMBL/GenBank/DDBJ whole genome shotgun (WGS) entry which is preliminary data.</text>
</comment>
<evidence type="ECO:0000313" key="3">
    <source>
        <dbReference type="Proteomes" id="UP001374579"/>
    </source>
</evidence>
<dbReference type="AlphaFoldDB" id="A0AAN9C2Y2"/>
<sequence>MNCLPRAGTDEHSHIKRRFVYVPAEDVNRHRPERTGTKPLKNTQRLHCVKGIQPFVVATRERSCFCQGCQEDADCENAEIAGDWNVSRLAPPRRRQARADQPTAPGHASPVQLPQQPAAPVHLPDQSATPGHLPNQPATPAHLPDQPATPVHLPHQPGHLPHQPATPGHLPDQPATPVHLPDQPTTPGHQPDQPATPVHLPHQPATPAHLPDKPSTRVHLPDQPSTPQQLPDHPAKRKLKIGDYV</sequence>
<reference evidence="2 3" key="1">
    <citation type="submission" date="2024-02" db="EMBL/GenBank/DDBJ databases">
        <title>Chromosome-scale genome assembly of the rough periwinkle Littorina saxatilis.</title>
        <authorList>
            <person name="De Jode A."/>
            <person name="Faria R."/>
            <person name="Formenti G."/>
            <person name="Sims Y."/>
            <person name="Smith T.P."/>
            <person name="Tracey A."/>
            <person name="Wood J.M.D."/>
            <person name="Zagrodzka Z.B."/>
            <person name="Johannesson K."/>
            <person name="Butlin R.K."/>
            <person name="Leder E.H."/>
        </authorList>
    </citation>
    <scope>NUCLEOTIDE SEQUENCE [LARGE SCALE GENOMIC DNA]</scope>
    <source>
        <strain evidence="2">Snail1</strain>
        <tissue evidence="2">Muscle</tissue>
    </source>
</reference>
<name>A0AAN9C2Y2_9CAEN</name>
<gene>
    <name evidence="2" type="ORF">V1264_001953</name>
</gene>
<accession>A0AAN9C2Y2</accession>
<dbReference type="EMBL" id="JBAMIC010000001">
    <property type="protein sequence ID" value="KAK7116235.1"/>
    <property type="molecule type" value="Genomic_DNA"/>
</dbReference>
<dbReference type="Proteomes" id="UP001374579">
    <property type="component" value="Unassembled WGS sequence"/>
</dbReference>